<dbReference type="SUPFAM" id="SSF58113">
    <property type="entry name" value="Apolipoprotein A-I"/>
    <property type="match status" value="1"/>
</dbReference>
<evidence type="ECO:0008006" key="4">
    <source>
        <dbReference type="Google" id="ProtNLM"/>
    </source>
</evidence>
<keyword evidence="1" id="KW-0175">Coiled coil</keyword>
<proteinExistence type="predicted"/>
<feature type="coiled-coil region" evidence="1">
    <location>
        <begin position="194"/>
        <end position="229"/>
    </location>
</feature>
<keyword evidence="3" id="KW-1185">Reference proteome</keyword>
<reference evidence="2 3" key="1">
    <citation type="submission" date="2017-09" db="EMBL/GenBank/DDBJ databases">
        <title>The draft genome sequences of Marinobacter sp. PWS21.</title>
        <authorList>
            <person name="Cao J."/>
        </authorList>
    </citation>
    <scope>NUCLEOTIDE SEQUENCE [LARGE SCALE GENOMIC DNA]</scope>
    <source>
        <strain evidence="2 3">PWS21</strain>
    </source>
</reference>
<sequence>MTKSNHRPVTWPVVPIMEFPLMMRNVFKLAAVWLSLFLLTACSGPETPQEVTEAFWQAVMEDDADGVARYSTMATPAEYPQLEADWSAASLALGRTVIEEREATVVTVFKGIEGAGDEGREVATYLVLRDEQWKVDYQPTADAFAARSALQKFVGELGRLSDQIKSSFSRSSDALAERMDDMASEMRALSDSATAEASAALEEYSERLRKHIEELTESLEEALKDEKQASPQDRELLETSIRDLNTRNAQLEDPDFESIAASSTTVAETRVRLQALDQQVFADYEEDWQEWVEDIEQDVNDLLEDIRAGLRKG</sequence>
<dbReference type="Proteomes" id="UP000231409">
    <property type="component" value="Unassembled WGS sequence"/>
</dbReference>
<gene>
    <name evidence="2" type="ORF">CLH61_05640</name>
</gene>
<evidence type="ECO:0000313" key="2">
    <source>
        <dbReference type="EMBL" id="PHQ15640.1"/>
    </source>
</evidence>
<dbReference type="AlphaFoldDB" id="A0A2G1UMI8"/>
<dbReference type="EMBL" id="NTFH01000005">
    <property type="protein sequence ID" value="PHQ15640.1"/>
    <property type="molecule type" value="Genomic_DNA"/>
</dbReference>
<protein>
    <recommendedName>
        <fullName evidence="4">DUF4878 domain-containing protein</fullName>
    </recommendedName>
</protein>
<name>A0A2G1UMI8_9GAMM</name>
<evidence type="ECO:0000256" key="1">
    <source>
        <dbReference type="SAM" id="Coils"/>
    </source>
</evidence>
<organism evidence="2 3">
    <name type="scientific">Marinobacter profundi</name>
    <dbReference type="NCBI Taxonomy" id="2666256"/>
    <lineage>
        <taxon>Bacteria</taxon>
        <taxon>Pseudomonadati</taxon>
        <taxon>Pseudomonadota</taxon>
        <taxon>Gammaproteobacteria</taxon>
        <taxon>Pseudomonadales</taxon>
        <taxon>Marinobacteraceae</taxon>
        <taxon>Marinobacter</taxon>
    </lineage>
</organism>
<accession>A0A2G1UMI8</accession>
<dbReference type="Gene3D" id="1.20.5.1230">
    <property type="entry name" value="Apolipoprotein A-I"/>
    <property type="match status" value="1"/>
</dbReference>
<evidence type="ECO:0000313" key="3">
    <source>
        <dbReference type="Proteomes" id="UP000231409"/>
    </source>
</evidence>
<comment type="caution">
    <text evidence="2">The sequence shown here is derived from an EMBL/GenBank/DDBJ whole genome shotgun (WGS) entry which is preliminary data.</text>
</comment>